<evidence type="ECO:0000313" key="2">
    <source>
        <dbReference type="EMBL" id="MBP0440365.1"/>
    </source>
</evidence>
<evidence type="ECO:0000313" key="3">
    <source>
        <dbReference type="Proteomes" id="UP000666240"/>
    </source>
</evidence>
<comment type="similarity">
    <text evidence="1">Belongs to the short-chain dehydrogenases/reductases (SDR) family.</text>
</comment>
<dbReference type="PRINTS" id="PR00081">
    <property type="entry name" value="GDHRDH"/>
</dbReference>
<dbReference type="PANTHER" id="PTHR42879:SF2">
    <property type="entry name" value="3-OXOACYL-[ACYL-CARRIER-PROTEIN] REDUCTASE FABG"/>
    <property type="match status" value="1"/>
</dbReference>
<dbReference type="FunFam" id="3.40.50.720:FF:000084">
    <property type="entry name" value="Short-chain dehydrogenase reductase"/>
    <property type="match status" value="1"/>
</dbReference>
<dbReference type="InterPro" id="IPR020904">
    <property type="entry name" value="Sc_DH/Rdtase_CS"/>
</dbReference>
<keyword evidence="2" id="KW-0560">Oxidoreductase</keyword>
<dbReference type="InterPro" id="IPR002347">
    <property type="entry name" value="SDR_fam"/>
</dbReference>
<dbReference type="PANTHER" id="PTHR42879">
    <property type="entry name" value="3-OXOACYL-(ACYL-CARRIER-PROTEIN) REDUCTASE"/>
    <property type="match status" value="1"/>
</dbReference>
<comment type="caution">
    <text evidence="2">The sequence shown here is derived from an EMBL/GenBank/DDBJ whole genome shotgun (WGS) entry which is preliminary data.</text>
</comment>
<sequence length="254" mass="26857">MLRLEGKNAVVTGAANGIGRASALRFASEGANLAILDLDSDGLEAVAEEARAKGAKGAKVLTIAGDCTAEAFITDSFGKIYQEFGFVDVLMNNVGQSARERASEFYNSKPEVWSFVLNVSLFSTLLASRQVVPSMREAGKGKIVNVASNAGLAGEVGISEYAAAKMGVIGFTRSLARELAPFKVNVNAVCPGVTKTRVIDRIPEDILEKIRVSIPLGFFAEPEDIAAAAAFLASDDARYMTGQSVVVDGGRWMI</sequence>
<dbReference type="Gene3D" id="3.40.50.720">
    <property type="entry name" value="NAD(P)-binding Rossmann-like Domain"/>
    <property type="match status" value="1"/>
</dbReference>
<dbReference type="SUPFAM" id="SSF51735">
    <property type="entry name" value="NAD(P)-binding Rossmann-fold domains"/>
    <property type="match status" value="1"/>
</dbReference>
<organism evidence="2 3">
    <name type="scientific">Tianweitania sediminis</name>
    <dbReference type="NCBI Taxonomy" id="1502156"/>
    <lineage>
        <taxon>Bacteria</taxon>
        <taxon>Pseudomonadati</taxon>
        <taxon>Pseudomonadota</taxon>
        <taxon>Alphaproteobacteria</taxon>
        <taxon>Hyphomicrobiales</taxon>
        <taxon>Phyllobacteriaceae</taxon>
        <taxon>Tianweitania</taxon>
    </lineage>
</organism>
<dbReference type="Proteomes" id="UP000666240">
    <property type="component" value="Unassembled WGS sequence"/>
</dbReference>
<dbReference type="EC" id="1.1.1.47" evidence="2"/>
<name>A0A8J7R5T8_9HYPH</name>
<dbReference type="GO" id="GO:0047936">
    <property type="term" value="F:glucose 1-dehydrogenase [NAD(P)+] activity"/>
    <property type="evidence" value="ECO:0007669"/>
    <property type="project" value="UniProtKB-EC"/>
</dbReference>
<accession>A0A8J7R5T8</accession>
<keyword evidence="3" id="KW-1185">Reference proteome</keyword>
<evidence type="ECO:0000256" key="1">
    <source>
        <dbReference type="ARBA" id="ARBA00006484"/>
    </source>
</evidence>
<dbReference type="InterPro" id="IPR050259">
    <property type="entry name" value="SDR"/>
</dbReference>
<gene>
    <name evidence="2" type="ORF">J5Y06_17065</name>
</gene>
<protein>
    <submittedName>
        <fullName evidence="2">Glucose 1-dehydrogenase</fullName>
        <ecNumber evidence="2">1.1.1.47</ecNumber>
    </submittedName>
</protein>
<dbReference type="GO" id="GO:0032787">
    <property type="term" value="P:monocarboxylic acid metabolic process"/>
    <property type="evidence" value="ECO:0007669"/>
    <property type="project" value="UniProtKB-ARBA"/>
</dbReference>
<dbReference type="EMBL" id="JAGIYY010000007">
    <property type="protein sequence ID" value="MBP0440365.1"/>
    <property type="molecule type" value="Genomic_DNA"/>
</dbReference>
<dbReference type="NCBIfam" id="NF005559">
    <property type="entry name" value="PRK07231.1"/>
    <property type="match status" value="1"/>
</dbReference>
<dbReference type="AlphaFoldDB" id="A0A8J7R5T8"/>
<proteinExistence type="inferred from homology"/>
<dbReference type="InterPro" id="IPR036291">
    <property type="entry name" value="NAD(P)-bd_dom_sf"/>
</dbReference>
<dbReference type="Pfam" id="PF13561">
    <property type="entry name" value="adh_short_C2"/>
    <property type="match status" value="1"/>
</dbReference>
<reference evidence="2" key="1">
    <citation type="submission" date="2021-03" db="EMBL/GenBank/DDBJ databases">
        <title>Genome sequencing and assembly of Tianweitania sediminis.</title>
        <authorList>
            <person name="Chhetri G."/>
        </authorList>
    </citation>
    <scope>NUCLEOTIDE SEQUENCE</scope>
    <source>
        <strain evidence="2">Z8</strain>
    </source>
</reference>
<dbReference type="PROSITE" id="PS00061">
    <property type="entry name" value="ADH_SHORT"/>
    <property type="match status" value="1"/>
</dbReference>
<dbReference type="PRINTS" id="PR00080">
    <property type="entry name" value="SDRFAMILY"/>
</dbReference>